<dbReference type="RefSeq" id="WP_055673272.1">
    <property type="nucleotide sequence ID" value="NZ_CXWD01000018.1"/>
</dbReference>
<dbReference type="Proteomes" id="UP000053235">
    <property type="component" value="Unassembled WGS sequence"/>
</dbReference>
<dbReference type="PROSITE" id="PS50885">
    <property type="entry name" value="HAMP"/>
    <property type="match status" value="1"/>
</dbReference>
<evidence type="ECO:0000256" key="6">
    <source>
        <dbReference type="ARBA" id="ARBA00023136"/>
    </source>
</evidence>
<dbReference type="SMART" id="SM00283">
    <property type="entry name" value="MA"/>
    <property type="match status" value="1"/>
</dbReference>
<keyword evidence="14" id="KW-1185">Reference proteome</keyword>
<evidence type="ECO:0000256" key="10">
    <source>
        <dbReference type="SAM" id="Phobius"/>
    </source>
</evidence>
<dbReference type="GO" id="GO:0006935">
    <property type="term" value="P:chemotaxis"/>
    <property type="evidence" value="ECO:0007669"/>
    <property type="project" value="UniProtKB-KW"/>
</dbReference>
<keyword evidence="6 10" id="KW-0472">Membrane</keyword>
<dbReference type="SUPFAM" id="SSF58104">
    <property type="entry name" value="Methyl-accepting chemotaxis protein (MCP) signaling domain"/>
    <property type="match status" value="1"/>
</dbReference>
<evidence type="ECO:0000256" key="9">
    <source>
        <dbReference type="PROSITE-ProRule" id="PRU00284"/>
    </source>
</evidence>
<keyword evidence="5 10" id="KW-1133">Transmembrane helix</keyword>
<accession>A0A0M7AK69</accession>
<dbReference type="Gene3D" id="6.10.340.10">
    <property type="match status" value="1"/>
</dbReference>
<dbReference type="Pfam" id="PF02743">
    <property type="entry name" value="dCache_1"/>
    <property type="match status" value="1"/>
</dbReference>
<dbReference type="PROSITE" id="PS50111">
    <property type="entry name" value="CHEMOTAXIS_TRANSDUC_2"/>
    <property type="match status" value="1"/>
</dbReference>
<evidence type="ECO:0000256" key="1">
    <source>
        <dbReference type="ARBA" id="ARBA00004651"/>
    </source>
</evidence>
<evidence type="ECO:0000256" key="2">
    <source>
        <dbReference type="ARBA" id="ARBA00022475"/>
    </source>
</evidence>
<dbReference type="Pfam" id="PF00015">
    <property type="entry name" value="MCPsignal"/>
    <property type="match status" value="1"/>
</dbReference>
<feature type="transmembrane region" description="Helical" evidence="10">
    <location>
        <begin position="342"/>
        <end position="366"/>
    </location>
</feature>
<dbReference type="GO" id="GO:0007165">
    <property type="term" value="P:signal transduction"/>
    <property type="evidence" value="ECO:0007669"/>
    <property type="project" value="UniProtKB-KW"/>
</dbReference>
<dbReference type="Gene3D" id="1.10.287.950">
    <property type="entry name" value="Methyl-accepting chemotaxis protein"/>
    <property type="match status" value="1"/>
</dbReference>
<keyword evidence="2" id="KW-1003">Cell membrane</keyword>
<dbReference type="InterPro" id="IPR003660">
    <property type="entry name" value="HAMP_dom"/>
</dbReference>
<dbReference type="GO" id="GO:0005886">
    <property type="term" value="C:plasma membrane"/>
    <property type="evidence" value="ECO:0007669"/>
    <property type="project" value="UniProtKB-SubCell"/>
</dbReference>
<organism evidence="13 14">
    <name type="scientific">Roseibium alexandrii</name>
    <dbReference type="NCBI Taxonomy" id="388408"/>
    <lineage>
        <taxon>Bacteria</taxon>
        <taxon>Pseudomonadati</taxon>
        <taxon>Pseudomonadota</taxon>
        <taxon>Alphaproteobacteria</taxon>
        <taxon>Hyphomicrobiales</taxon>
        <taxon>Stappiaceae</taxon>
        <taxon>Roseibium</taxon>
    </lineage>
</organism>
<feature type="domain" description="HAMP" evidence="12">
    <location>
        <begin position="364"/>
        <end position="417"/>
    </location>
</feature>
<evidence type="ECO:0000313" key="13">
    <source>
        <dbReference type="EMBL" id="CTQ74796.1"/>
    </source>
</evidence>
<dbReference type="SMART" id="SM00304">
    <property type="entry name" value="HAMP"/>
    <property type="match status" value="1"/>
</dbReference>
<keyword evidence="7 9" id="KW-0807">Transducer</keyword>
<dbReference type="PANTHER" id="PTHR32089">
    <property type="entry name" value="METHYL-ACCEPTING CHEMOTAXIS PROTEIN MCPB"/>
    <property type="match status" value="1"/>
</dbReference>
<dbReference type="EMBL" id="CXWD01000018">
    <property type="protein sequence ID" value="CTQ74796.1"/>
    <property type="molecule type" value="Genomic_DNA"/>
</dbReference>
<evidence type="ECO:0000259" key="11">
    <source>
        <dbReference type="PROSITE" id="PS50111"/>
    </source>
</evidence>
<dbReference type="STRING" id="388408.LAX5112_03977"/>
<feature type="domain" description="Methyl-accepting transducer" evidence="11">
    <location>
        <begin position="432"/>
        <end position="682"/>
    </location>
</feature>
<dbReference type="OrthoDB" id="354287at2"/>
<evidence type="ECO:0000256" key="5">
    <source>
        <dbReference type="ARBA" id="ARBA00022989"/>
    </source>
</evidence>
<comment type="similarity">
    <text evidence="8">Belongs to the methyl-accepting chemotaxis (MCP) protein family.</text>
</comment>
<dbReference type="PANTHER" id="PTHR32089:SF112">
    <property type="entry name" value="LYSOZYME-LIKE PROTEIN-RELATED"/>
    <property type="match status" value="1"/>
</dbReference>
<name>A0A0M7AK69_9HYPH</name>
<dbReference type="AlphaFoldDB" id="A0A0M7AK69"/>
<evidence type="ECO:0000256" key="7">
    <source>
        <dbReference type="ARBA" id="ARBA00023224"/>
    </source>
</evidence>
<dbReference type="InterPro" id="IPR004089">
    <property type="entry name" value="MCPsignal_dom"/>
</dbReference>
<evidence type="ECO:0000256" key="4">
    <source>
        <dbReference type="ARBA" id="ARBA00022692"/>
    </source>
</evidence>
<evidence type="ECO:0000256" key="8">
    <source>
        <dbReference type="ARBA" id="ARBA00029447"/>
    </source>
</evidence>
<gene>
    <name evidence="13" type="primary">mcp2_2</name>
    <name evidence="13" type="ORF">LAX5112_03977</name>
</gene>
<keyword evidence="4 10" id="KW-0812">Transmembrane</keyword>
<sequence length="720" mass="77801">MWDRLSIRFKIPAAILGFALAVGAGIGLSSYFSASSEIQKLTKDRLKAIATNRVSELTDYLHTIEADLKLVSTLPFAHDALAAFDNAWQQIDGDHTEILKAAYIRDNPHPLGEKHLLDTGGGDTAYDAAHAEFHPWFREFLLERGYYDVFLFNPNGDLIYTVFKEEDYATNFKAGGPWSDTDLGRAFRAANGGPVDAIHFFDFAPYEPSHGAPASFISMPMIEDGERAGVLVFQMPIDRINQLMNRSAGLGDSGETLIVGSNGFLRNNSRFTDENDILETQFQTEASDAALSGQTKVMIGPAHRDGRFIQVGKSFEYQGVTWAVLAMQSEAEAMRPLTDLKFWMGIAGVVLFAFAGVGGYLLALTFTRPLGQLIRNIRDLIDGHLDTVVEDDDRADELGDMKRAMKVFRDNALEVKRGEAAAQERRAQEDVRRSEMDRLVNRFKTQISDIQSQLSAQTDVMSATSEKLVGIAEASSDSADGALAAARLSDDSVQSSASAAEELRISIQEINQHTTRALSITRGAAETAKSTDTDVKELAGTAEKIGDVINMIRDIAAQTNLLALNATIEAARAGEAGKGFAVVAAEVKELSTQTAKATDEISSQVAAVQSSTNRAVEAIQSIGKHMDTVEEVTAGIASAVEEQGAATGEISEAMARAAQSSRSATENVNVLQDAITDTRGSSSEVEELSRVLADVSSSLSEAVDDFLNSDIWENGQDKAA</sequence>
<comment type="subcellular location">
    <subcellularLocation>
        <location evidence="1">Cell membrane</location>
        <topology evidence="1">Multi-pass membrane protein</topology>
    </subcellularLocation>
</comment>
<protein>
    <submittedName>
        <fullName evidence="13">Methyl-accepting chemotaxis protein 2</fullName>
    </submittedName>
</protein>
<reference evidence="14" key="1">
    <citation type="submission" date="2015-07" db="EMBL/GenBank/DDBJ databases">
        <authorList>
            <person name="Rodrigo-Torres Lidia"/>
            <person name="Arahal R.David."/>
        </authorList>
    </citation>
    <scope>NUCLEOTIDE SEQUENCE [LARGE SCALE GENOMIC DNA]</scope>
    <source>
        <strain evidence="14">CECT 5112</strain>
    </source>
</reference>
<keyword evidence="3" id="KW-0145">Chemotaxis</keyword>
<dbReference type="Pfam" id="PF00672">
    <property type="entry name" value="HAMP"/>
    <property type="match status" value="1"/>
</dbReference>
<evidence type="ECO:0000256" key="3">
    <source>
        <dbReference type="ARBA" id="ARBA00022500"/>
    </source>
</evidence>
<dbReference type="InterPro" id="IPR033479">
    <property type="entry name" value="dCache_1"/>
</dbReference>
<evidence type="ECO:0000259" key="12">
    <source>
        <dbReference type="PROSITE" id="PS50885"/>
    </source>
</evidence>
<evidence type="ECO:0000313" key="14">
    <source>
        <dbReference type="Proteomes" id="UP000053235"/>
    </source>
</evidence>
<proteinExistence type="inferred from homology"/>